<accession>A0A6A5QU95</accession>
<dbReference type="OrthoDB" id="5275938at2759"/>
<dbReference type="Gene3D" id="3.30.710.10">
    <property type="entry name" value="Potassium Channel Kv1.1, Chain A"/>
    <property type="match status" value="1"/>
</dbReference>
<dbReference type="InterPro" id="IPR011333">
    <property type="entry name" value="SKP1/BTB/POZ_sf"/>
</dbReference>
<protein>
    <recommendedName>
        <fullName evidence="3">BTB domain-containing protein</fullName>
    </recommendedName>
</protein>
<keyword evidence="2" id="KW-1185">Reference proteome</keyword>
<proteinExistence type="predicted"/>
<organism evidence="1 2">
    <name type="scientific">Ampelomyces quisqualis</name>
    <name type="common">Powdery mildew agent</name>
    <dbReference type="NCBI Taxonomy" id="50730"/>
    <lineage>
        <taxon>Eukaryota</taxon>
        <taxon>Fungi</taxon>
        <taxon>Dikarya</taxon>
        <taxon>Ascomycota</taxon>
        <taxon>Pezizomycotina</taxon>
        <taxon>Dothideomycetes</taxon>
        <taxon>Pleosporomycetidae</taxon>
        <taxon>Pleosporales</taxon>
        <taxon>Pleosporineae</taxon>
        <taxon>Phaeosphaeriaceae</taxon>
        <taxon>Ampelomyces</taxon>
    </lineage>
</organism>
<sequence>MAVDITVASRGDVIFKLGEEGETVTKVLISSLVMGLSSPVFDAMLNGNFAEGQARLPDQPREVALPEDDTQAMLLVFRITHMQTSDLPERLSIDAFADFALVCDKYQCTGAVQAWSKVWIAKIFESAPAADFEKLVLAIYMLDMPQEFYRATISLVRDRVADIKVIEHDDAVVAIFEILQASKRMNEGLVYASLDTVTKELGYCGPSKEWFGNIMVSLRDADIWPIRAQSVSRMKDGIARMSKISTNRCGALGCKCQLVKDIKMSLTTEIGSIYDSVQGLCLDCFKRQHLGIPGKCRVGHQGMKIE</sequence>
<evidence type="ECO:0000313" key="1">
    <source>
        <dbReference type="EMBL" id="KAF1918156.1"/>
    </source>
</evidence>
<dbReference type="EMBL" id="ML979134">
    <property type="protein sequence ID" value="KAF1918156.1"/>
    <property type="molecule type" value="Genomic_DNA"/>
</dbReference>
<dbReference type="AlphaFoldDB" id="A0A6A5QU95"/>
<gene>
    <name evidence="1" type="ORF">BDU57DRAFT_189207</name>
</gene>
<evidence type="ECO:0008006" key="3">
    <source>
        <dbReference type="Google" id="ProtNLM"/>
    </source>
</evidence>
<reference evidence="1" key="1">
    <citation type="journal article" date="2020" name="Stud. Mycol.">
        <title>101 Dothideomycetes genomes: a test case for predicting lifestyles and emergence of pathogens.</title>
        <authorList>
            <person name="Haridas S."/>
            <person name="Albert R."/>
            <person name="Binder M."/>
            <person name="Bloem J."/>
            <person name="Labutti K."/>
            <person name="Salamov A."/>
            <person name="Andreopoulos B."/>
            <person name="Baker S."/>
            <person name="Barry K."/>
            <person name="Bills G."/>
            <person name="Bluhm B."/>
            <person name="Cannon C."/>
            <person name="Castanera R."/>
            <person name="Culley D."/>
            <person name="Daum C."/>
            <person name="Ezra D."/>
            <person name="Gonzalez J."/>
            <person name="Henrissat B."/>
            <person name="Kuo A."/>
            <person name="Liang C."/>
            <person name="Lipzen A."/>
            <person name="Lutzoni F."/>
            <person name="Magnuson J."/>
            <person name="Mondo S."/>
            <person name="Nolan M."/>
            <person name="Ohm R."/>
            <person name="Pangilinan J."/>
            <person name="Park H.-J."/>
            <person name="Ramirez L."/>
            <person name="Alfaro M."/>
            <person name="Sun H."/>
            <person name="Tritt A."/>
            <person name="Yoshinaga Y."/>
            <person name="Zwiers L.-H."/>
            <person name="Turgeon B."/>
            <person name="Goodwin S."/>
            <person name="Spatafora J."/>
            <person name="Crous P."/>
            <person name="Grigoriev I."/>
        </authorList>
    </citation>
    <scope>NUCLEOTIDE SEQUENCE</scope>
    <source>
        <strain evidence="1">HMLAC05119</strain>
    </source>
</reference>
<evidence type="ECO:0000313" key="2">
    <source>
        <dbReference type="Proteomes" id="UP000800096"/>
    </source>
</evidence>
<name>A0A6A5QU95_AMPQU</name>
<dbReference type="Proteomes" id="UP000800096">
    <property type="component" value="Unassembled WGS sequence"/>
</dbReference>